<dbReference type="GO" id="GO:0008654">
    <property type="term" value="P:phospholipid biosynthetic process"/>
    <property type="evidence" value="ECO:0007669"/>
    <property type="project" value="UniProtKB-KW"/>
</dbReference>
<evidence type="ECO:0000256" key="2">
    <source>
        <dbReference type="ARBA" id="ARBA00022516"/>
    </source>
</evidence>
<feature type="transmembrane region" description="Helical" evidence="11">
    <location>
        <begin position="304"/>
        <end position="322"/>
    </location>
</feature>
<dbReference type="GO" id="GO:0016020">
    <property type="term" value="C:membrane"/>
    <property type="evidence" value="ECO:0007669"/>
    <property type="project" value="UniProtKB-SubCell"/>
</dbReference>
<evidence type="ECO:0000256" key="10">
    <source>
        <dbReference type="RuleBase" id="RU003750"/>
    </source>
</evidence>
<keyword evidence="7 11" id="KW-0472">Membrane</keyword>
<evidence type="ECO:0000313" key="13">
    <source>
        <dbReference type="Proteomes" id="UP000789595"/>
    </source>
</evidence>
<evidence type="ECO:0008006" key="14">
    <source>
        <dbReference type="Google" id="ProtNLM"/>
    </source>
</evidence>
<evidence type="ECO:0000256" key="3">
    <source>
        <dbReference type="ARBA" id="ARBA00022679"/>
    </source>
</evidence>
<dbReference type="InterPro" id="IPR043130">
    <property type="entry name" value="CDP-OH_PTrfase_TM_dom"/>
</dbReference>
<keyword evidence="2" id="KW-0444">Lipid biosynthesis</keyword>
<keyword evidence="4 11" id="KW-0812">Transmembrane</keyword>
<dbReference type="OrthoDB" id="10020554at2759"/>
<keyword evidence="9" id="KW-1208">Phospholipid metabolism</keyword>
<evidence type="ECO:0000256" key="11">
    <source>
        <dbReference type="SAM" id="Phobius"/>
    </source>
</evidence>
<comment type="caution">
    <text evidence="12">The sequence shown here is derived from an EMBL/GenBank/DDBJ whole genome shotgun (WGS) entry which is preliminary data.</text>
</comment>
<dbReference type="AlphaFoldDB" id="A0A8J2SB12"/>
<evidence type="ECO:0000256" key="5">
    <source>
        <dbReference type="ARBA" id="ARBA00022989"/>
    </source>
</evidence>
<accession>A0A8J2SB12</accession>
<dbReference type="PANTHER" id="PTHR14269:SF61">
    <property type="entry name" value="CDP-DIACYLGLYCEROL--SERINE O-PHOSPHATIDYLTRANSFERASE"/>
    <property type="match status" value="1"/>
</dbReference>
<evidence type="ECO:0000256" key="9">
    <source>
        <dbReference type="ARBA" id="ARBA00023264"/>
    </source>
</evidence>
<dbReference type="InterPro" id="IPR050324">
    <property type="entry name" value="CDP-alcohol_PTase-I"/>
</dbReference>
<keyword evidence="8" id="KW-0594">Phospholipid biosynthesis</keyword>
<dbReference type="PANTHER" id="PTHR14269">
    <property type="entry name" value="CDP-DIACYLGLYCEROL--GLYCEROL-3-PHOSPHATE 3-PHOSPHATIDYLTRANSFERASE-RELATED"/>
    <property type="match status" value="1"/>
</dbReference>
<gene>
    <name evidence="12" type="ORF">PECAL_2P24130</name>
</gene>
<comment type="similarity">
    <text evidence="10">Belongs to the CDP-alcohol phosphatidyltransferase class-I family.</text>
</comment>
<keyword evidence="13" id="KW-1185">Reference proteome</keyword>
<keyword evidence="6" id="KW-0443">Lipid metabolism</keyword>
<organism evidence="12 13">
    <name type="scientific">Pelagomonas calceolata</name>
    <dbReference type="NCBI Taxonomy" id="35677"/>
    <lineage>
        <taxon>Eukaryota</taxon>
        <taxon>Sar</taxon>
        <taxon>Stramenopiles</taxon>
        <taxon>Ochrophyta</taxon>
        <taxon>Pelagophyceae</taxon>
        <taxon>Pelagomonadales</taxon>
        <taxon>Pelagomonadaceae</taxon>
        <taxon>Pelagomonas</taxon>
    </lineage>
</organism>
<dbReference type="Proteomes" id="UP000789595">
    <property type="component" value="Unassembled WGS sequence"/>
</dbReference>
<feature type="transmembrane region" description="Helical" evidence="11">
    <location>
        <begin position="107"/>
        <end position="126"/>
    </location>
</feature>
<evidence type="ECO:0000256" key="8">
    <source>
        <dbReference type="ARBA" id="ARBA00023209"/>
    </source>
</evidence>
<evidence type="ECO:0000256" key="1">
    <source>
        <dbReference type="ARBA" id="ARBA00004141"/>
    </source>
</evidence>
<dbReference type="EMBL" id="CAKKNE010000002">
    <property type="protein sequence ID" value="CAH0369293.1"/>
    <property type="molecule type" value="Genomic_DNA"/>
</dbReference>
<evidence type="ECO:0000256" key="6">
    <source>
        <dbReference type="ARBA" id="ARBA00023098"/>
    </source>
</evidence>
<dbReference type="InterPro" id="IPR048254">
    <property type="entry name" value="CDP_ALCOHOL_P_TRANSF_CS"/>
</dbReference>
<feature type="transmembrane region" description="Helical" evidence="11">
    <location>
        <begin position="132"/>
        <end position="154"/>
    </location>
</feature>
<proteinExistence type="inferred from homology"/>
<dbReference type="Pfam" id="PF01066">
    <property type="entry name" value="CDP-OH_P_transf"/>
    <property type="match status" value="1"/>
</dbReference>
<protein>
    <recommendedName>
        <fullName evidence="14">CDP-diacylglycerol--inositol 3-phosphatidyltransferase</fullName>
    </recommendedName>
</protein>
<sequence length="350" mass="38377">MPKQMPHPADRGSRSALRHLPNALSLFRLACGPMLVAAYWETRPDITFCAMFVLGGLSDGADGYLARRLDLCSVFGAELDGRADTAFYSAMVVVSLRWYATELRHQLPLILATVLSHLLQWAVAYAKFGRLAAYHSVTGKLWGCSLFFGCFYLFASDGRHAARCAWLTCAPGLINNAHEISISCVLDEWTPEVRHIGHALRQQRLRRPFGFVATPATVCEWAPTGLGRSARFVFLATNVAYVVAAWSLQGWPRLGVGALAAVSTIFHSVQTGCCCLRGPLWTHRLSRCDIALASAVGAAAARSAPVWPAATAFVLFAVAIACRKRRRYNSYLVTHGLWHLLSAWVLSEAL</sequence>
<evidence type="ECO:0000313" key="12">
    <source>
        <dbReference type="EMBL" id="CAH0369293.1"/>
    </source>
</evidence>
<evidence type="ECO:0000256" key="4">
    <source>
        <dbReference type="ARBA" id="ARBA00022692"/>
    </source>
</evidence>
<keyword evidence="3 10" id="KW-0808">Transferase</keyword>
<reference evidence="12" key="1">
    <citation type="submission" date="2021-11" db="EMBL/GenBank/DDBJ databases">
        <authorList>
            <consortium name="Genoscope - CEA"/>
            <person name="William W."/>
        </authorList>
    </citation>
    <scope>NUCLEOTIDE SEQUENCE</scope>
</reference>
<comment type="subcellular location">
    <subcellularLocation>
        <location evidence="1">Membrane</location>
        <topology evidence="1">Multi-pass membrane protein</topology>
    </subcellularLocation>
</comment>
<evidence type="ECO:0000256" key="7">
    <source>
        <dbReference type="ARBA" id="ARBA00023136"/>
    </source>
</evidence>
<dbReference type="InterPro" id="IPR000462">
    <property type="entry name" value="CDP-OH_P_trans"/>
</dbReference>
<dbReference type="GO" id="GO:0016780">
    <property type="term" value="F:phosphotransferase activity, for other substituted phosphate groups"/>
    <property type="evidence" value="ECO:0007669"/>
    <property type="project" value="InterPro"/>
</dbReference>
<feature type="transmembrane region" description="Helical" evidence="11">
    <location>
        <begin position="232"/>
        <end position="249"/>
    </location>
</feature>
<keyword evidence="5 11" id="KW-1133">Transmembrane helix</keyword>
<name>A0A8J2SB12_9STRA</name>
<dbReference type="Gene3D" id="1.20.120.1760">
    <property type="match status" value="1"/>
</dbReference>
<dbReference type="PROSITE" id="PS00379">
    <property type="entry name" value="CDP_ALCOHOL_P_TRANSF"/>
    <property type="match status" value="1"/>
</dbReference>